<organism evidence="5 6">
    <name type="scientific">Amanita muscaria (strain Koide BX008)</name>
    <dbReference type="NCBI Taxonomy" id="946122"/>
    <lineage>
        <taxon>Eukaryota</taxon>
        <taxon>Fungi</taxon>
        <taxon>Dikarya</taxon>
        <taxon>Basidiomycota</taxon>
        <taxon>Agaricomycotina</taxon>
        <taxon>Agaricomycetes</taxon>
        <taxon>Agaricomycetidae</taxon>
        <taxon>Agaricales</taxon>
        <taxon>Pluteineae</taxon>
        <taxon>Amanitaceae</taxon>
        <taxon>Amanita</taxon>
    </lineage>
</organism>
<gene>
    <name evidence="5" type="ORF">M378DRAFT_200609</name>
</gene>
<dbReference type="Pfam" id="PF00439">
    <property type="entry name" value="Bromodomain"/>
    <property type="match status" value="1"/>
</dbReference>
<evidence type="ECO:0000256" key="3">
    <source>
        <dbReference type="SAM" id="MobiDB-lite"/>
    </source>
</evidence>
<feature type="compositionally biased region" description="Low complexity" evidence="3">
    <location>
        <begin position="217"/>
        <end position="238"/>
    </location>
</feature>
<feature type="region of interest" description="Disordered" evidence="3">
    <location>
        <begin position="346"/>
        <end position="368"/>
    </location>
</feature>
<evidence type="ECO:0000256" key="1">
    <source>
        <dbReference type="ARBA" id="ARBA00023117"/>
    </source>
</evidence>
<protein>
    <recommendedName>
        <fullName evidence="4">Bromo domain-containing protein</fullName>
    </recommendedName>
</protein>
<dbReference type="HOGENOM" id="CLU_017445_0_0_1"/>
<dbReference type="InterPro" id="IPR051831">
    <property type="entry name" value="Bromodomain_contain_prot"/>
</dbReference>
<dbReference type="STRING" id="946122.A0A0C2S5Z5"/>
<feature type="region of interest" description="Disordered" evidence="3">
    <location>
        <begin position="203"/>
        <end position="264"/>
    </location>
</feature>
<dbReference type="PRINTS" id="PR00503">
    <property type="entry name" value="BROMODOMAIN"/>
</dbReference>
<dbReference type="GO" id="GO:0005634">
    <property type="term" value="C:nucleus"/>
    <property type="evidence" value="ECO:0007669"/>
    <property type="project" value="TreeGrafter"/>
</dbReference>
<keyword evidence="1 2" id="KW-0103">Bromodomain</keyword>
<dbReference type="GO" id="GO:0006357">
    <property type="term" value="P:regulation of transcription by RNA polymerase II"/>
    <property type="evidence" value="ECO:0007669"/>
    <property type="project" value="TreeGrafter"/>
</dbReference>
<dbReference type="OrthoDB" id="21449at2759"/>
<keyword evidence="6" id="KW-1185">Reference proteome</keyword>
<dbReference type="Gene3D" id="1.20.920.10">
    <property type="entry name" value="Bromodomain-like"/>
    <property type="match status" value="1"/>
</dbReference>
<feature type="region of interest" description="Disordered" evidence="3">
    <location>
        <begin position="1"/>
        <end position="31"/>
    </location>
</feature>
<dbReference type="InParanoid" id="A0A0C2S5Z5"/>
<accession>A0A0C2S5Z5</accession>
<dbReference type="InterPro" id="IPR001487">
    <property type="entry name" value="Bromodomain"/>
</dbReference>
<feature type="compositionally biased region" description="Low complexity" evidence="3">
    <location>
        <begin position="8"/>
        <end position="22"/>
    </location>
</feature>
<evidence type="ECO:0000256" key="2">
    <source>
        <dbReference type="PROSITE-ProRule" id="PRU00035"/>
    </source>
</evidence>
<feature type="domain" description="Bromo" evidence="4">
    <location>
        <begin position="95"/>
        <end position="165"/>
    </location>
</feature>
<dbReference type="InterPro" id="IPR036427">
    <property type="entry name" value="Bromodomain-like_sf"/>
</dbReference>
<dbReference type="AlphaFoldDB" id="A0A0C2S5Z5"/>
<dbReference type="SUPFAM" id="SSF47370">
    <property type="entry name" value="Bromodomain"/>
    <property type="match status" value="1"/>
</dbReference>
<dbReference type="Proteomes" id="UP000054549">
    <property type="component" value="Unassembled WGS sequence"/>
</dbReference>
<name>A0A0C2S5Z5_AMAMK</name>
<dbReference type="PROSITE" id="PS50014">
    <property type="entry name" value="BROMODOMAIN_2"/>
    <property type="match status" value="1"/>
</dbReference>
<dbReference type="SMART" id="SM00297">
    <property type="entry name" value="BROMO"/>
    <property type="match status" value="1"/>
</dbReference>
<dbReference type="GO" id="GO:0006325">
    <property type="term" value="P:chromatin organization"/>
    <property type="evidence" value="ECO:0007669"/>
    <property type="project" value="UniProtKB-ARBA"/>
</dbReference>
<feature type="compositionally biased region" description="Polar residues" evidence="3">
    <location>
        <begin position="350"/>
        <end position="359"/>
    </location>
</feature>
<dbReference type="CDD" id="cd04369">
    <property type="entry name" value="Bromodomain"/>
    <property type="match status" value="1"/>
</dbReference>
<sequence>MQDPNGFSSSYSHSGSPPISQSRTPVSSSSGLTLVLPSLKTLKSSKNVKKAGKHRSGSVFASGFQDAELVEKKQPRPLKLKPLKEVLTKLIAQIKKKDDYAFFLRAVNPEQVPGYSDVIKHPMDLGTMTVKVDKGKYRSLEDFTSDLKLVTTNAKTFNPAGTIYHTEADRIEAWALDHIAKAAPTVIQYETDWNIDVERDDEGHTVDIDNDDDSMDVESVPGGRSPSVVSQAVPGPSRRGPRPGYKKTTGTGIAESIEPDGRLPGAKDGLGAFPPGSDWARTMLQLKLKGKRYRTKKERLRIEKEGPPVLPEGSLDYTEMEDPFSVLSVFVPDQPTRPYLTPLYPPSPAVPSSQLQLSGSSTPTPTSTYPTATAAPLTYTFSLSQPTTTSATNVKRKHWTITRNLVGRAKGKEKEDDVEGGDVATWQTPREAHTTDFGTFALLAGELAQELRRWSLAPGSGTGTEEQQQDATLDIIRNSVDNETGAKTVAGGLVVESTVNADASSGALCSPKGYWTLKRAEEAEAYLRDVVYGGVDGYAYVRSLEEFVTTYQSEDSAVNYRTPTVFGVPLSTWVDREIIQPLTDGRHALLQRTAEQMRLISASKTPSRSILAKANTSSRSVEDQIYMSLYVYPAAMVALSALSQISMHKIDMAALITSQSELLESEEEWAGRGFKEIHKQLDGLQRENIHAKMEVEEPPIAGTDEPDVLTQSSAGVVETAEELKEVLNYVADAIVNQDQKLRRQKLPAEGSDSGVKAEEEECEEDPVLRNIRLNLLALAKRAPLDTIARLPKDLVPEHIRRFVPTLGET</sequence>
<reference evidence="5 6" key="1">
    <citation type="submission" date="2014-04" db="EMBL/GenBank/DDBJ databases">
        <title>Evolutionary Origins and Diversification of the Mycorrhizal Mutualists.</title>
        <authorList>
            <consortium name="DOE Joint Genome Institute"/>
            <consortium name="Mycorrhizal Genomics Consortium"/>
            <person name="Kohler A."/>
            <person name="Kuo A."/>
            <person name="Nagy L.G."/>
            <person name="Floudas D."/>
            <person name="Copeland A."/>
            <person name="Barry K.W."/>
            <person name="Cichocki N."/>
            <person name="Veneault-Fourrey C."/>
            <person name="LaButti K."/>
            <person name="Lindquist E.A."/>
            <person name="Lipzen A."/>
            <person name="Lundell T."/>
            <person name="Morin E."/>
            <person name="Murat C."/>
            <person name="Riley R."/>
            <person name="Ohm R."/>
            <person name="Sun H."/>
            <person name="Tunlid A."/>
            <person name="Henrissat B."/>
            <person name="Grigoriev I.V."/>
            <person name="Hibbett D.S."/>
            <person name="Martin F."/>
        </authorList>
    </citation>
    <scope>NUCLEOTIDE SEQUENCE [LARGE SCALE GENOMIC DNA]</scope>
    <source>
        <strain evidence="5 6">Koide BX008</strain>
    </source>
</reference>
<evidence type="ECO:0000313" key="5">
    <source>
        <dbReference type="EMBL" id="KIL58170.1"/>
    </source>
</evidence>
<dbReference type="PANTHER" id="PTHR22881">
    <property type="entry name" value="BROMODOMAIN CONTAINING PROTEIN"/>
    <property type="match status" value="1"/>
</dbReference>
<evidence type="ECO:0000313" key="6">
    <source>
        <dbReference type="Proteomes" id="UP000054549"/>
    </source>
</evidence>
<dbReference type="EMBL" id="KN818345">
    <property type="protein sequence ID" value="KIL58170.1"/>
    <property type="molecule type" value="Genomic_DNA"/>
</dbReference>
<proteinExistence type="predicted"/>
<dbReference type="PANTHER" id="PTHR22881:SF27">
    <property type="entry name" value="BROMODOMAIN CONTAINING 7_9"/>
    <property type="match status" value="1"/>
</dbReference>
<evidence type="ECO:0000259" key="4">
    <source>
        <dbReference type="PROSITE" id="PS50014"/>
    </source>
</evidence>